<dbReference type="InterPro" id="IPR040523">
    <property type="entry name" value="AsnC_trans_reg2"/>
</dbReference>
<dbReference type="Pfam" id="PF22451">
    <property type="entry name" value="NirdL-like_HTH"/>
    <property type="match status" value="1"/>
</dbReference>
<evidence type="ECO:0000256" key="3">
    <source>
        <dbReference type="ARBA" id="ARBA00023457"/>
    </source>
</evidence>
<evidence type="ECO:0000259" key="6">
    <source>
        <dbReference type="Pfam" id="PF17805"/>
    </source>
</evidence>
<dbReference type="PANTHER" id="PTHR43413:SF1">
    <property type="entry name" value="SIROHEME DECARBOXYLASE NIRL SUBUNIT"/>
    <property type="match status" value="1"/>
</dbReference>
<keyword evidence="9" id="KW-1185">Reference proteome</keyword>
<comment type="similarity">
    <text evidence="3">Belongs to the Ahb/Nir family.</text>
</comment>
<dbReference type="Gene3D" id="1.10.10.10">
    <property type="entry name" value="Winged helix-like DNA-binding domain superfamily/Winged helix DNA-binding domain"/>
    <property type="match status" value="1"/>
</dbReference>
<dbReference type="InterPro" id="IPR036390">
    <property type="entry name" value="WH_DNA-bd_sf"/>
</dbReference>
<comment type="pathway">
    <text evidence="2">Porphyrin-containing compound metabolism.</text>
</comment>
<dbReference type="InterPro" id="IPR036388">
    <property type="entry name" value="WH-like_DNA-bd_sf"/>
</dbReference>
<protein>
    <recommendedName>
        <fullName evidence="4">siroheme decarboxylase</fullName>
        <ecNumber evidence="4">4.1.1.111</ecNumber>
    </recommendedName>
</protein>
<name>A0A1J0GF53_9CLOT</name>
<evidence type="ECO:0000313" key="8">
    <source>
        <dbReference type="EMBL" id="APC39600.1"/>
    </source>
</evidence>
<evidence type="ECO:0000256" key="5">
    <source>
        <dbReference type="ARBA" id="ARBA00048470"/>
    </source>
</evidence>
<evidence type="ECO:0000256" key="2">
    <source>
        <dbReference type="ARBA" id="ARBA00023444"/>
    </source>
</evidence>
<dbReference type="Proteomes" id="UP000182569">
    <property type="component" value="Chromosome"/>
</dbReference>
<dbReference type="PANTHER" id="PTHR43413">
    <property type="entry name" value="TRANSCRIPTIONAL REGULATOR, ASNC FAMILY"/>
    <property type="match status" value="1"/>
</dbReference>
<dbReference type="STRING" id="1552.A7L45_05720"/>
<keyword evidence="1" id="KW-0456">Lyase</keyword>
<dbReference type="OrthoDB" id="9806536at2"/>
<comment type="catalytic activity">
    <reaction evidence="5">
        <text>siroheme + 2 H(+) = 12,18-didecarboxysiroheme + 2 CO2</text>
        <dbReference type="Rhea" id="RHEA:19093"/>
        <dbReference type="ChEBI" id="CHEBI:15378"/>
        <dbReference type="ChEBI" id="CHEBI:16526"/>
        <dbReference type="ChEBI" id="CHEBI:60052"/>
        <dbReference type="ChEBI" id="CHEBI:140497"/>
        <dbReference type="EC" id="4.1.1.111"/>
    </reaction>
</comment>
<feature type="domain" description="Siroheme decarboxylase NirL-like HTH" evidence="7">
    <location>
        <begin position="6"/>
        <end position="50"/>
    </location>
</feature>
<gene>
    <name evidence="8" type="ORF">A7L45_05720</name>
</gene>
<dbReference type="InterPro" id="IPR053953">
    <property type="entry name" value="NirdL-like_HTH"/>
</dbReference>
<dbReference type="EMBL" id="CP015756">
    <property type="protein sequence ID" value="APC39600.1"/>
    <property type="molecule type" value="Genomic_DNA"/>
</dbReference>
<dbReference type="AlphaFoldDB" id="A0A1J0GF53"/>
<dbReference type="RefSeq" id="WP_071611893.1">
    <property type="nucleotide sequence ID" value="NZ_CP015756.1"/>
</dbReference>
<sequence length="150" mass="17316">MDKKNKNLLNLIQSNFPIESRPFLKIANELDISENQVIDMIKELKNDGYIKRIGGIFDSRKLGYSSTLCAIKVPLDRITEVADIINSYNGVTHNYIRNHSYNMWFTVIAPSIVEVKEFLNDIKIKTDIDEIIELPVVNLFKINVVFNIKE</sequence>
<feature type="domain" description="Siroheme decarboxylase AsnC-like ligand binding" evidence="6">
    <location>
        <begin position="61"/>
        <end position="141"/>
    </location>
</feature>
<proteinExistence type="inferred from homology"/>
<dbReference type="Gene3D" id="3.30.70.3460">
    <property type="match status" value="1"/>
</dbReference>
<dbReference type="EC" id="4.1.1.111" evidence="4"/>
<dbReference type="InterPro" id="IPR050684">
    <property type="entry name" value="HTH-Siroheme_Decarb"/>
</dbReference>
<accession>A0A1J0GF53</accession>
<evidence type="ECO:0000256" key="4">
    <source>
        <dbReference type="ARBA" id="ARBA00023471"/>
    </source>
</evidence>
<evidence type="ECO:0000259" key="7">
    <source>
        <dbReference type="Pfam" id="PF22451"/>
    </source>
</evidence>
<organism evidence="8 9">
    <name type="scientific">Clostridium estertheticum subsp. estertheticum</name>
    <dbReference type="NCBI Taxonomy" id="1552"/>
    <lineage>
        <taxon>Bacteria</taxon>
        <taxon>Bacillati</taxon>
        <taxon>Bacillota</taxon>
        <taxon>Clostridia</taxon>
        <taxon>Eubacteriales</taxon>
        <taxon>Clostridiaceae</taxon>
        <taxon>Clostridium</taxon>
    </lineage>
</organism>
<evidence type="ECO:0000256" key="1">
    <source>
        <dbReference type="ARBA" id="ARBA00023239"/>
    </source>
</evidence>
<evidence type="ECO:0000313" key="9">
    <source>
        <dbReference type="Proteomes" id="UP000182569"/>
    </source>
</evidence>
<reference evidence="9" key="1">
    <citation type="journal article" date="2016" name="Front. Microbiol.">
        <title>Complete Genome Sequence of Clostridium estertheticum DSM 8809, a Microbe Identified in Spoiled Vacuum Packed Beef.</title>
        <authorList>
            <person name="Yu Z."/>
            <person name="Gunn L."/>
            <person name="Brennan E."/>
            <person name="Reid R."/>
            <person name="Wall P.G."/>
            <person name="Gaora O.P."/>
            <person name="Hurley D."/>
            <person name="Bolton D."/>
            <person name="Fanning S."/>
        </authorList>
    </citation>
    <scope>NUCLEOTIDE SEQUENCE [LARGE SCALE GENOMIC DNA]</scope>
    <source>
        <strain evidence="9">DSM 8809</strain>
    </source>
</reference>
<dbReference type="Pfam" id="PF17805">
    <property type="entry name" value="AsnC_trans_reg2"/>
    <property type="match status" value="1"/>
</dbReference>
<dbReference type="SUPFAM" id="SSF46785">
    <property type="entry name" value="Winged helix' DNA-binding domain"/>
    <property type="match status" value="1"/>
</dbReference>
<dbReference type="GO" id="GO:0016829">
    <property type="term" value="F:lyase activity"/>
    <property type="evidence" value="ECO:0007669"/>
    <property type="project" value="UniProtKB-KW"/>
</dbReference>
<dbReference type="KEGG" id="ceu:A7L45_05720"/>